<organism evidence="1 2">
    <name type="scientific">Xanthomonas vasicola</name>
    <dbReference type="NCBI Taxonomy" id="56459"/>
    <lineage>
        <taxon>Bacteria</taxon>
        <taxon>Pseudomonadati</taxon>
        <taxon>Pseudomonadota</taxon>
        <taxon>Gammaproteobacteria</taxon>
        <taxon>Lysobacterales</taxon>
        <taxon>Lysobacteraceae</taxon>
        <taxon>Xanthomonas</taxon>
    </lineage>
</organism>
<protein>
    <submittedName>
        <fullName evidence="1">Uncharacterized protein</fullName>
    </submittedName>
</protein>
<evidence type="ECO:0000313" key="1">
    <source>
        <dbReference type="EMBL" id="TWQ55148.1"/>
    </source>
</evidence>
<dbReference type="EMBL" id="VOCK01000007">
    <property type="protein sequence ID" value="TWQ55148.1"/>
    <property type="molecule type" value="Genomic_DNA"/>
</dbReference>
<evidence type="ECO:0000313" key="2">
    <source>
        <dbReference type="Proteomes" id="UP000320455"/>
    </source>
</evidence>
<reference evidence="2" key="1">
    <citation type="journal article" date="2020" name="Phytopathology">
        <title>Genomic acquisitions in emerging populations of Xanthomonas vasicola pv. vasculorum infecting corn in the U.S. and Argentina.</title>
        <authorList>
            <person name="Perez-Quintero A.L."/>
        </authorList>
    </citation>
    <scope>NUCLEOTIDE SEQUENCE [LARGE SCALE GENOMIC DNA]</scope>
    <source>
        <strain evidence="2">Xvh-L</strain>
    </source>
</reference>
<dbReference type="AlphaFoldDB" id="A0ABD7SD62"/>
<name>A0ABD7SD62_XANVA</name>
<keyword evidence="2" id="KW-1185">Reference proteome</keyword>
<accession>A0ABD7SD62</accession>
<gene>
    <name evidence="1" type="ORF">FQK01_06695</name>
</gene>
<comment type="caution">
    <text evidence="1">The sequence shown here is derived from an EMBL/GenBank/DDBJ whole genome shotgun (WGS) entry which is preliminary data.</text>
</comment>
<sequence>MQHPCRQRSRNRRGHRARQFLAALLKALHTDHLDWSLPTHRRGTLGRMDAAKEHTRTYLQRVLRWWAGKGPAAKPQTQPALQTTQLTIIGSALSGTYPHSGIRAIET</sequence>
<proteinExistence type="predicted"/>
<dbReference type="Proteomes" id="UP000320455">
    <property type="component" value="Unassembled WGS sequence"/>
</dbReference>